<sequence>MAAETEKLGFYRKKKWRLRTHSDVERRPLKLEADPPTSSDRKALRAEVRRTKREVRTRSLTGVDVILGLILNTLARDEIFVLNSRMLSWHVCLTARLAGYWIGRLGNVGTPRATDRLEPILVGDFLI</sequence>
<protein>
    <submittedName>
        <fullName evidence="1">Uncharacterized protein</fullName>
    </submittedName>
</protein>
<accession>W9RGZ6</accession>
<dbReference type="Proteomes" id="UP000030645">
    <property type="component" value="Unassembled WGS sequence"/>
</dbReference>
<reference evidence="2" key="1">
    <citation type="submission" date="2013-01" db="EMBL/GenBank/DDBJ databases">
        <title>Draft Genome Sequence of a Mulberry Tree, Morus notabilis C.K. Schneid.</title>
        <authorList>
            <person name="He N."/>
            <person name="Zhao S."/>
        </authorList>
    </citation>
    <scope>NUCLEOTIDE SEQUENCE</scope>
</reference>
<keyword evidence="2" id="KW-1185">Reference proteome</keyword>
<evidence type="ECO:0000313" key="1">
    <source>
        <dbReference type="EMBL" id="EXB90194.1"/>
    </source>
</evidence>
<dbReference type="AlphaFoldDB" id="W9RGZ6"/>
<organism evidence="1 2">
    <name type="scientific">Morus notabilis</name>
    <dbReference type="NCBI Taxonomy" id="981085"/>
    <lineage>
        <taxon>Eukaryota</taxon>
        <taxon>Viridiplantae</taxon>
        <taxon>Streptophyta</taxon>
        <taxon>Embryophyta</taxon>
        <taxon>Tracheophyta</taxon>
        <taxon>Spermatophyta</taxon>
        <taxon>Magnoliopsida</taxon>
        <taxon>eudicotyledons</taxon>
        <taxon>Gunneridae</taxon>
        <taxon>Pentapetalae</taxon>
        <taxon>rosids</taxon>
        <taxon>fabids</taxon>
        <taxon>Rosales</taxon>
        <taxon>Moraceae</taxon>
        <taxon>Moreae</taxon>
        <taxon>Morus</taxon>
    </lineage>
</organism>
<name>W9RGZ6_9ROSA</name>
<proteinExistence type="predicted"/>
<dbReference type="EMBL" id="KE345020">
    <property type="protein sequence ID" value="EXB90194.1"/>
    <property type="molecule type" value="Genomic_DNA"/>
</dbReference>
<evidence type="ECO:0000313" key="2">
    <source>
        <dbReference type="Proteomes" id="UP000030645"/>
    </source>
</evidence>
<gene>
    <name evidence="1" type="ORF">L484_015488</name>
</gene>